<protein>
    <recommendedName>
        <fullName evidence="3">F-box domain-containing protein</fullName>
    </recommendedName>
</protein>
<name>A0AAV9PH37_9PEZI</name>
<proteinExistence type="predicted"/>
<evidence type="ECO:0000313" key="1">
    <source>
        <dbReference type="EMBL" id="KAK5171443.1"/>
    </source>
</evidence>
<sequence>MFDYDDRDHQGLDYDETDYERWYKPNRPVTAPELEALRARLTKLEALVDYKLTPLPPLIVPGFSENNLKPLQSAKLQIYSVHQVLGTPELLEAILLHLPALELLKCQRVNKFFQATMAGSVALEKVLFMAPPSEKNTTKGSDELPQINRLLNLHPMQNHRPYVFRGREFDVQDPPKIVEDRGKFLVDVRFAQYDAPPFSGAEAGRVVVPSWMKMYLTQPPCEIRLRTSQDGKIRRVQPMTFGEVLEVLTDEHYGTRSGKGKEGGKEKVEKRKRETTANIHEFRMLFDYSSADEMVNVFIPGIVGAIVGAILGGPLLPKVVESSWFQSLRQKVLPRSARRARDVALEDAEARKFGLLEYKKLRKRVQQLVRENWRLGEENMHMATELGRGQSRIPTDDWHAGITQSQLS</sequence>
<comment type="caution">
    <text evidence="1">The sequence shown here is derived from an EMBL/GenBank/DDBJ whole genome shotgun (WGS) entry which is preliminary data.</text>
</comment>
<dbReference type="Proteomes" id="UP001337655">
    <property type="component" value="Unassembled WGS sequence"/>
</dbReference>
<dbReference type="EMBL" id="JAVRRT010000006">
    <property type="protein sequence ID" value="KAK5171443.1"/>
    <property type="molecule type" value="Genomic_DNA"/>
</dbReference>
<gene>
    <name evidence="1" type="ORF">LTR77_004587</name>
</gene>
<reference evidence="1 2" key="1">
    <citation type="submission" date="2023-08" db="EMBL/GenBank/DDBJ databases">
        <title>Black Yeasts Isolated from many extreme environments.</title>
        <authorList>
            <person name="Coleine C."/>
            <person name="Stajich J.E."/>
            <person name="Selbmann L."/>
        </authorList>
    </citation>
    <scope>NUCLEOTIDE SEQUENCE [LARGE SCALE GENOMIC DNA]</scope>
    <source>
        <strain evidence="1 2">CCFEE 5935</strain>
    </source>
</reference>
<evidence type="ECO:0008006" key="3">
    <source>
        <dbReference type="Google" id="ProtNLM"/>
    </source>
</evidence>
<organism evidence="1 2">
    <name type="scientific">Saxophila tyrrhenica</name>
    <dbReference type="NCBI Taxonomy" id="1690608"/>
    <lineage>
        <taxon>Eukaryota</taxon>
        <taxon>Fungi</taxon>
        <taxon>Dikarya</taxon>
        <taxon>Ascomycota</taxon>
        <taxon>Pezizomycotina</taxon>
        <taxon>Dothideomycetes</taxon>
        <taxon>Dothideomycetidae</taxon>
        <taxon>Mycosphaerellales</taxon>
        <taxon>Extremaceae</taxon>
        <taxon>Saxophila</taxon>
    </lineage>
</organism>
<dbReference type="RefSeq" id="XP_064660471.1">
    <property type="nucleotide sequence ID" value="XM_064801841.1"/>
</dbReference>
<dbReference type="AlphaFoldDB" id="A0AAV9PH37"/>
<keyword evidence="2" id="KW-1185">Reference proteome</keyword>
<accession>A0AAV9PH37</accession>
<dbReference type="GeneID" id="89925933"/>
<evidence type="ECO:0000313" key="2">
    <source>
        <dbReference type="Proteomes" id="UP001337655"/>
    </source>
</evidence>